<dbReference type="Proteomes" id="UP001635788">
    <property type="component" value="Unassembled WGS sequence"/>
</dbReference>
<reference evidence="1 2" key="1">
    <citation type="submission" date="2024-12" db="EMBL/GenBank/DDBJ databases">
        <authorList>
            <person name="Alaofin S."/>
            <person name="Velasco D."/>
            <person name="Li D."/>
            <person name="Baldwin T."/>
            <person name="Liu Z."/>
            <person name="Schachterle J.K."/>
        </authorList>
    </citation>
    <scope>NUCLEOTIDE SEQUENCE [LARGE SCALE GENOMIC DNA]</scope>
    <source>
        <strain evidence="1 2">B1</strain>
    </source>
</reference>
<gene>
    <name evidence="1" type="ORF">ACK3FC_11515</name>
</gene>
<keyword evidence="2" id="KW-1185">Reference proteome</keyword>
<comment type="caution">
    <text evidence="1">The sequence shown here is derived from an EMBL/GenBank/DDBJ whole genome shotgun (WGS) entry which is preliminary data.</text>
</comment>
<organism evidence="1 2">
    <name type="scientific">Xanthomonas translucens pv. translucens</name>
    <dbReference type="NCBI Taxonomy" id="134875"/>
    <lineage>
        <taxon>Bacteria</taxon>
        <taxon>Pseudomonadati</taxon>
        <taxon>Pseudomonadota</taxon>
        <taxon>Gammaproteobacteria</taxon>
        <taxon>Lysobacterales</taxon>
        <taxon>Lysobacteraceae</taxon>
        <taxon>Xanthomonas</taxon>
        <taxon>Xanthomonas translucens group</taxon>
    </lineage>
</organism>
<sequence length="116" mass="12888">MLHNLPDPLNHDIGEGLDTVRNELNKAGLVAPAFELRGNAFVVTIRHQRMASVEDVVMQHLDTNPSVLMTNKLARQLSGEDDINKVKKALQKLRADGKIEVVDPSAAAFNFQYKKV</sequence>
<dbReference type="RefSeq" id="WP_155646502.1">
    <property type="nucleotide sequence ID" value="NZ_CP064004.1"/>
</dbReference>
<proteinExistence type="predicted"/>
<name>A0ABW9KW97_XANCT</name>
<protein>
    <submittedName>
        <fullName evidence="1">Uncharacterized protein</fullName>
    </submittedName>
</protein>
<dbReference type="EMBL" id="JBKAMQ010000002">
    <property type="protein sequence ID" value="MFN6507829.1"/>
    <property type="molecule type" value="Genomic_DNA"/>
</dbReference>
<accession>A0ABW9KW97</accession>
<evidence type="ECO:0000313" key="1">
    <source>
        <dbReference type="EMBL" id="MFN6507829.1"/>
    </source>
</evidence>
<evidence type="ECO:0000313" key="2">
    <source>
        <dbReference type="Proteomes" id="UP001635788"/>
    </source>
</evidence>